<evidence type="ECO:0000313" key="9">
    <source>
        <dbReference type="Proteomes" id="UP000567179"/>
    </source>
</evidence>
<feature type="compositionally biased region" description="Low complexity" evidence="6">
    <location>
        <begin position="55"/>
        <end position="66"/>
    </location>
</feature>
<keyword evidence="9" id="KW-1185">Reference proteome</keyword>
<dbReference type="InterPro" id="IPR013083">
    <property type="entry name" value="Znf_RING/FYVE/PHD"/>
</dbReference>
<evidence type="ECO:0000259" key="7">
    <source>
        <dbReference type="PROSITE" id="PS50089"/>
    </source>
</evidence>
<dbReference type="PANTHER" id="PTHR12109">
    <property type="entry name" value="RING FINGER PROTEIN 141-RELATED"/>
    <property type="match status" value="1"/>
</dbReference>
<comment type="caution">
    <text evidence="8">The sequence shown here is derived from an EMBL/GenBank/DDBJ whole genome shotgun (WGS) entry which is preliminary data.</text>
</comment>
<accession>A0A8H5BG37</accession>
<dbReference type="SUPFAM" id="SSF57850">
    <property type="entry name" value="RING/U-box"/>
    <property type="match status" value="1"/>
</dbReference>
<feature type="compositionally biased region" description="Acidic residues" evidence="6">
    <location>
        <begin position="83"/>
        <end position="96"/>
    </location>
</feature>
<dbReference type="Pfam" id="PF13923">
    <property type="entry name" value="zf-C3HC4_2"/>
    <property type="match status" value="1"/>
</dbReference>
<feature type="region of interest" description="Disordered" evidence="6">
    <location>
        <begin position="307"/>
        <end position="340"/>
    </location>
</feature>
<evidence type="ECO:0000256" key="6">
    <source>
        <dbReference type="SAM" id="MobiDB-lite"/>
    </source>
</evidence>
<evidence type="ECO:0000256" key="5">
    <source>
        <dbReference type="SAM" id="Coils"/>
    </source>
</evidence>
<proteinExistence type="predicted"/>
<dbReference type="InterPro" id="IPR017907">
    <property type="entry name" value="Znf_RING_CS"/>
</dbReference>
<name>A0A8H5BG37_9AGAR</name>
<dbReference type="InterPro" id="IPR047126">
    <property type="entry name" value="RNF141-like"/>
</dbReference>
<dbReference type="PROSITE" id="PS00518">
    <property type="entry name" value="ZF_RING_1"/>
    <property type="match status" value="1"/>
</dbReference>
<dbReference type="PANTHER" id="PTHR12109:SF5">
    <property type="entry name" value="RING-TYPE DOMAIN-CONTAINING PROTEIN"/>
    <property type="match status" value="1"/>
</dbReference>
<keyword evidence="2 4" id="KW-0863">Zinc-finger</keyword>
<sequence length="340" mass="36901">MPATRSGSVVHQRPQPFPKVSPSGTGAGTGGNGEAAIPENSEADLDKSAPLIPKPSTSTLPRSRTSAAPHPSPRRKTPFVPPPDEEIIEISSDEESSPARPARMAPSVLAEHRRELSRMRAEMAKAKKEKSKAEAELRTVQTNMRELLAAKNKALDDTKNKLAEAQAAATALATAKAHPSGSQALDPSVLDEQLECDICTRRLWTPYIIPDCGHTFCESCLIEWFGVAHAQFMQDHPVNPMQHDLLYILDHVARTPGLLQSRNILDVLRSRLPPTPKYTCPSCRGPVTSRPVEDYSLKQVVHKVAEAMGEKPPPSKNSGKNGKGTTGGIWDGFFPPITKP</sequence>
<protein>
    <recommendedName>
        <fullName evidence="7">RING-type domain-containing protein</fullName>
    </recommendedName>
</protein>
<evidence type="ECO:0000256" key="2">
    <source>
        <dbReference type="ARBA" id="ARBA00022771"/>
    </source>
</evidence>
<dbReference type="OrthoDB" id="3219336at2759"/>
<reference evidence="8 9" key="1">
    <citation type="journal article" date="2020" name="ISME J.">
        <title>Uncovering the hidden diversity of litter-decomposition mechanisms in mushroom-forming fungi.</title>
        <authorList>
            <person name="Floudas D."/>
            <person name="Bentzer J."/>
            <person name="Ahren D."/>
            <person name="Johansson T."/>
            <person name="Persson P."/>
            <person name="Tunlid A."/>
        </authorList>
    </citation>
    <scope>NUCLEOTIDE SEQUENCE [LARGE SCALE GENOMIC DNA]</scope>
    <source>
        <strain evidence="8 9">CBS 101986</strain>
    </source>
</reference>
<evidence type="ECO:0000256" key="4">
    <source>
        <dbReference type="PROSITE-ProRule" id="PRU00175"/>
    </source>
</evidence>
<dbReference type="InterPro" id="IPR001841">
    <property type="entry name" value="Znf_RING"/>
</dbReference>
<feature type="coiled-coil region" evidence="5">
    <location>
        <begin position="109"/>
        <end position="175"/>
    </location>
</feature>
<evidence type="ECO:0000256" key="1">
    <source>
        <dbReference type="ARBA" id="ARBA00022723"/>
    </source>
</evidence>
<keyword evidence="1" id="KW-0479">Metal-binding</keyword>
<dbReference type="PROSITE" id="PS50089">
    <property type="entry name" value="ZF_RING_2"/>
    <property type="match status" value="1"/>
</dbReference>
<dbReference type="SMART" id="SM00184">
    <property type="entry name" value="RING"/>
    <property type="match status" value="1"/>
</dbReference>
<dbReference type="Proteomes" id="UP000567179">
    <property type="component" value="Unassembled WGS sequence"/>
</dbReference>
<evidence type="ECO:0000256" key="3">
    <source>
        <dbReference type="ARBA" id="ARBA00022833"/>
    </source>
</evidence>
<organism evidence="8 9">
    <name type="scientific">Psilocybe cf. subviscida</name>
    <dbReference type="NCBI Taxonomy" id="2480587"/>
    <lineage>
        <taxon>Eukaryota</taxon>
        <taxon>Fungi</taxon>
        <taxon>Dikarya</taxon>
        <taxon>Basidiomycota</taxon>
        <taxon>Agaricomycotina</taxon>
        <taxon>Agaricomycetes</taxon>
        <taxon>Agaricomycetidae</taxon>
        <taxon>Agaricales</taxon>
        <taxon>Agaricineae</taxon>
        <taxon>Strophariaceae</taxon>
        <taxon>Psilocybe</taxon>
    </lineage>
</organism>
<dbReference type="GO" id="GO:0008270">
    <property type="term" value="F:zinc ion binding"/>
    <property type="evidence" value="ECO:0007669"/>
    <property type="project" value="UniProtKB-KW"/>
</dbReference>
<dbReference type="Gene3D" id="3.30.40.10">
    <property type="entry name" value="Zinc/RING finger domain, C3HC4 (zinc finger)"/>
    <property type="match status" value="1"/>
</dbReference>
<dbReference type="EMBL" id="JAACJJ010000028">
    <property type="protein sequence ID" value="KAF5322491.1"/>
    <property type="molecule type" value="Genomic_DNA"/>
</dbReference>
<keyword evidence="3" id="KW-0862">Zinc</keyword>
<evidence type="ECO:0000313" key="8">
    <source>
        <dbReference type="EMBL" id="KAF5322491.1"/>
    </source>
</evidence>
<gene>
    <name evidence="8" type="ORF">D9619_001364</name>
</gene>
<feature type="domain" description="RING-type" evidence="7">
    <location>
        <begin position="196"/>
        <end position="284"/>
    </location>
</feature>
<keyword evidence="5" id="KW-0175">Coiled coil</keyword>
<feature type="region of interest" description="Disordered" evidence="6">
    <location>
        <begin position="1"/>
        <end position="109"/>
    </location>
</feature>
<feature type="compositionally biased region" description="Gly residues" evidence="6">
    <location>
        <begin position="321"/>
        <end position="330"/>
    </location>
</feature>
<dbReference type="AlphaFoldDB" id="A0A8H5BG37"/>